<accession>A0ABM3QPT5</accession>
<reference evidence="3" key="2">
    <citation type="submission" date="2025-08" db="UniProtKB">
        <authorList>
            <consortium name="RefSeq"/>
        </authorList>
    </citation>
    <scope>IDENTIFICATION</scope>
    <source>
        <tissue evidence="3">Leaf</tissue>
    </source>
</reference>
<evidence type="ECO:0000313" key="3">
    <source>
        <dbReference type="RefSeq" id="XP_056685382.1"/>
    </source>
</evidence>
<sequence>MATSVNKITTRCSEIDSMLSGGITIGEVTEVCGENASGDLETLNGNPLDYITTKQVDTPHEIPDVLEWTVKLIKMSQNSSMPIRVVVIDSIGSMFTGHFENNVVGSTERKDLIQAIGYGLRTIAASNHVAVVVASNVIDVFPSDHDTTQNFIISSGRKVRPALGASWTRNVRTRLMLSKRFNSFTQQIDRFINIAFSPSLEVDACMFNITEEGIVGVCS</sequence>
<evidence type="ECO:0000259" key="1">
    <source>
        <dbReference type="Pfam" id="PF08423"/>
    </source>
</evidence>
<dbReference type="InterPro" id="IPR013632">
    <property type="entry name" value="Rad51_C"/>
</dbReference>
<keyword evidence="2" id="KW-1185">Reference proteome</keyword>
<name>A0ABM3QPT5_SPIOL</name>
<dbReference type="Pfam" id="PF08423">
    <property type="entry name" value="Rad51"/>
    <property type="match status" value="1"/>
</dbReference>
<evidence type="ECO:0000313" key="2">
    <source>
        <dbReference type="Proteomes" id="UP000813463"/>
    </source>
</evidence>
<dbReference type="RefSeq" id="XP_056685382.1">
    <property type="nucleotide sequence ID" value="XM_056829404.1"/>
</dbReference>
<dbReference type="Gene3D" id="3.40.50.300">
    <property type="entry name" value="P-loop containing nucleotide triphosphate hydrolases"/>
    <property type="match status" value="2"/>
</dbReference>
<organism evidence="2 3">
    <name type="scientific">Spinacia oleracea</name>
    <name type="common">Spinach</name>
    <dbReference type="NCBI Taxonomy" id="3562"/>
    <lineage>
        <taxon>Eukaryota</taxon>
        <taxon>Viridiplantae</taxon>
        <taxon>Streptophyta</taxon>
        <taxon>Embryophyta</taxon>
        <taxon>Tracheophyta</taxon>
        <taxon>Spermatophyta</taxon>
        <taxon>Magnoliopsida</taxon>
        <taxon>eudicotyledons</taxon>
        <taxon>Gunneridae</taxon>
        <taxon>Pentapetalae</taxon>
        <taxon>Caryophyllales</taxon>
        <taxon>Chenopodiaceae</taxon>
        <taxon>Chenopodioideae</taxon>
        <taxon>Anserineae</taxon>
        <taxon>Spinacia</taxon>
    </lineage>
</organism>
<dbReference type="InterPro" id="IPR027417">
    <property type="entry name" value="P-loop_NTPase"/>
</dbReference>
<dbReference type="GeneID" id="130461339"/>
<reference evidence="2" key="1">
    <citation type="journal article" date="2021" name="Nat. Commun.">
        <title>Genomic analyses provide insights into spinach domestication and the genetic basis of agronomic traits.</title>
        <authorList>
            <person name="Cai X."/>
            <person name="Sun X."/>
            <person name="Xu C."/>
            <person name="Sun H."/>
            <person name="Wang X."/>
            <person name="Ge C."/>
            <person name="Zhang Z."/>
            <person name="Wang Q."/>
            <person name="Fei Z."/>
            <person name="Jiao C."/>
            <person name="Wang Q."/>
        </authorList>
    </citation>
    <scope>NUCLEOTIDE SEQUENCE [LARGE SCALE GENOMIC DNA]</scope>
    <source>
        <strain evidence="2">cv. Varoflay</strain>
    </source>
</reference>
<dbReference type="PANTHER" id="PTHR46487">
    <property type="entry name" value="DNA REPAIR PROTEIN XRCC3"/>
    <property type="match status" value="1"/>
</dbReference>
<proteinExistence type="predicted"/>
<feature type="domain" description="Rad51-like C-terminal" evidence="1">
    <location>
        <begin position="79"/>
        <end position="215"/>
    </location>
</feature>
<protein>
    <submittedName>
        <fullName evidence="3">DNA repair protein XRCC3 homolog</fullName>
    </submittedName>
</protein>
<gene>
    <name evidence="3" type="primary">LOC130461339</name>
</gene>
<dbReference type="Proteomes" id="UP000813463">
    <property type="component" value="Chromosome 5"/>
</dbReference>
<dbReference type="SUPFAM" id="SSF52540">
    <property type="entry name" value="P-loop containing nucleoside triphosphate hydrolases"/>
    <property type="match status" value="1"/>
</dbReference>
<dbReference type="PANTHER" id="PTHR46487:SF1">
    <property type="entry name" value="DNA REPAIR PROTEIN XRCC3"/>
    <property type="match status" value="1"/>
</dbReference>